<dbReference type="InterPro" id="IPR001258">
    <property type="entry name" value="NHL_repeat"/>
</dbReference>
<dbReference type="InterPro" id="IPR013766">
    <property type="entry name" value="Thioredoxin_domain"/>
</dbReference>
<dbReference type="Gene3D" id="3.40.30.10">
    <property type="entry name" value="Glutaredoxin"/>
    <property type="match status" value="1"/>
</dbReference>
<dbReference type="Gene3D" id="2.120.10.30">
    <property type="entry name" value="TolB, C-terminal domain"/>
    <property type="match status" value="1"/>
</dbReference>
<dbReference type="Pfam" id="PF13905">
    <property type="entry name" value="Thioredoxin_8"/>
    <property type="match status" value="1"/>
</dbReference>
<organism evidence="4">
    <name type="scientific">uncultured Frankineae bacterium</name>
    <dbReference type="NCBI Taxonomy" id="437475"/>
    <lineage>
        <taxon>Bacteria</taxon>
        <taxon>Bacillati</taxon>
        <taxon>Actinomycetota</taxon>
        <taxon>Actinomycetes</taxon>
        <taxon>Frankiales</taxon>
        <taxon>environmental samples</taxon>
    </lineage>
</organism>
<name>A0A6J4MDS6_9ACTN</name>
<evidence type="ECO:0000313" key="4">
    <source>
        <dbReference type="EMBL" id="CAA9356662.1"/>
    </source>
</evidence>
<dbReference type="AlphaFoldDB" id="A0A6J4MDS6"/>
<dbReference type="InterPro" id="IPR011042">
    <property type="entry name" value="6-blade_b-propeller_TolB-like"/>
</dbReference>
<reference evidence="4" key="1">
    <citation type="submission" date="2020-02" db="EMBL/GenBank/DDBJ databases">
        <authorList>
            <person name="Meier V. D."/>
        </authorList>
    </citation>
    <scope>NUCLEOTIDE SEQUENCE</scope>
    <source>
        <strain evidence="4">AVDCRST_MAG16</strain>
    </source>
</reference>
<dbReference type="Pfam" id="PF01436">
    <property type="entry name" value="NHL"/>
    <property type="match status" value="1"/>
</dbReference>
<accession>A0A6J4MDS6</accession>
<dbReference type="InterPro" id="IPR012336">
    <property type="entry name" value="Thioredoxin-like_fold"/>
</dbReference>
<dbReference type="PROSITE" id="PS51352">
    <property type="entry name" value="THIOREDOXIN_2"/>
    <property type="match status" value="1"/>
</dbReference>
<gene>
    <name evidence="4" type="ORF">AVDCRST_MAG16-2702</name>
</gene>
<proteinExistence type="predicted"/>
<evidence type="ECO:0000259" key="3">
    <source>
        <dbReference type="PROSITE" id="PS51352"/>
    </source>
</evidence>
<feature type="repeat" description="NHL" evidence="2">
    <location>
        <begin position="218"/>
        <end position="260"/>
    </location>
</feature>
<dbReference type="PANTHER" id="PTHR46388">
    <property type="entry name" value="NHL REPEAT-CONTAINING PROTEIN 2"/>
    <property type="match status" value="1"/>
</dbReference>
<feature type="domain" description="Thioredoxin" evidence="3">
    <location>
        <begin position="6"/>
        <end position="152"/>
    </location>
</feature>
<dbReference type="SUPFAM" id="SSF101898">
    <property type="entry name" value="NHL repeat"/>
    <property type="match status" value="1"/>
</dbReference>
<dbReference type="SUPFAM" id="SSF52833">
    <property type="entry name" value="Thioredoxin-like"/>
    <property type="match status" value="1"/>
</dbReference>
<evidence type="ECO:0000256" key="2">
    <source>
        <dbReference type="PROSITE-ProRule" id="PRU00504"/>
    </source>
</evidence>
<keyword evidence="1" id="KW-0677">Repeat</keyword>
<protein>
    <submittedName>
        <fullName evidence="4">NHL repeat containing protein</fullName>
    </submittedName>
</protein>
<dbReference type="EMBL" id="CADCUE010000256">
    <property type="protein sequence ID" value="CAA9356662.1"/>
    <property type="molecule type" value="Genomic_DNA"/>
</dbReference>
<evidence type="ECO:0000256" key="1">
    <source>
        <dbReference type="ARBA" id="ARBA00022737"/>
    </source>
</evidence>
<dbReference type="PANTHER" id="PTHR46388:SF2">
    <property type="entry name" value="NHL REPEAT-CONTAINING PROTEIN 2"/>
    <property type="match status" value="1"/>
</dbReference>
<dbReference type="InterPro" id="IPR036249">
    <property type="entry name" value="Thioredoxin-like_sf"/>
</dbReference>
<dbReference type="PROSITE" id="PS51125">
    <property type="entry name" value="NHL"/>
    <property type="match status" value="1"/>
</dbReference>
<sequence length="601" mass="63368">MTTARTRARVRAPELTGSGGWIGTGGQDLTLADLRGRIVVLDFWTFCCVNCLHVLDELRPLEQRFADVLDVIGVHSPKFAHEADHDALVAAVERYEVHHPVLDDPELTTWSQYAVRAWPTLCVIDPEGYLVHVASGEGHGEGLARLVEQLVEEHAAKGTLRRRGAAYVPPPQPVSELRYPGKVALLPDGTLLVTDTAHHGVVRLAADGERVLRRYGTGERGLVDGPQPRFAEPQGVAVLSTGEVLVADTANHAVRRLDLDTGAAVTVAGTGRVWRPGAPTAGPALEVDLSTPWDLAEHDGEVVLAMAGTHQLWALSPDGHVRVLAGTTGEGLRDGDASRAYLAQPSGLVSDGERLWFADAETSALRWYRRTPDGRGEVGTAVGSGLFDFGHVDGPAPQALLQHPLGVALLPDRSIAVCDTYNGAVRRYDPVADEVTTLATGLAEPSGAVVVDGELVVVASAAHRLERPVSPGAMARVSGPAQSTSRPVTDVAPGVVELAVGFEPPPGQHLDERDGPATRLVVTASPPDLLVEGGGAGTGLRRRLVLAGTQGVLHVAATAASCDEGVEHPACHITQQDWGIPVRLTDGAAPRLDLVLRGPAV</sequence>